<sequence>HCACARTPHSLHACRSLFESDQGIKLRKSFFIHFQANHQLCIVGKTLCIAFADSVFSPVGWRNSETWPNRRTTPTTISPSRTTETGSRNQRRIVIPQ</sequence>
<organism evidence="2 3">
    <name type="scientific">Geodia barretti</name>
    <name type="common">Barrett's horny sponge</name>
    <dbReference type="NCBI Taxonomy" id="519541"/>
    <lineage>
        <taxon>Eukaryota</taxon>
        <taxon>Metazoa</taxon>
        <taxon>Porifera</taxon>
        <taxon>Demospongiae</taxon>
        <taxon>Heteroscleromorpha</taxon>
        <taxon>Tetractinellida</taxon>
        <taxon>Astrophorina</taxon>
        <taxon>Geodiidae</taxon>
        <taxon>Geodia</taxon>
    </lineage>
</organism>
<dbReference type="Proteomes" id="UP001174909">
    <property type="component" value="Unassembled WGS sequence"/>
</dbReference>
<evidence type="ECO:0000313" key="2">
    <source>
        <dbReference type="EMBL" id="CAI8011768.1"/>
    </source>
</evidence>
<keyword evidence="3" id="KW-1185">Reference proteome</keyword>
<feature type="compositionally biased region" description="Low complexity" evidence="1">
    <location>
        <begin position="70"/>
        <end position="85"/>
    </location>
</feature>
<protein>
    <submittedName>
        <fullName evidence="2">Uncharacterized protein</fullName>
    </submittedName>
</protein>
<accession>A0AA35W877</accession>
<reference evidence="2" key="1">
    <citation type="submission" date="2023-03" db="EMBL/GenBank/DDBJ databases">
        <authorList>
            <person name="Steffen K."/>
            <person name="Cardenas P."/>
        </authorList>
    </citation>
    <scope>NUCLEOTIDE SEQUENCE</scope>
</reference>
<feature type="non-terminal residue" evidence="2">
    <location>
        <position position="1"/>
    </location>
</feature>
<proteinExistence type="predicted"/>
<evidence type="ECO:0000313" key="3">
    <source>
        <dbReference type="Proteomes" id="UP001174909"/>
    </source>
</evidence>
<comment type="caution">
    <text evidence="2">The sequence shown here is derived from an EMBL/GenBank/DDBJ whole genome shotgun (WGS) entry which is preliminary data.</text>
</comment>
<dbReference type="AlphaFoldDB" id="A0AA35W877"/>
<feature type="region of interest" description="Disordered" evidence="1">
    <location>
        <begin position="66"/>
        <end position="97"/>
    </location>
</feature>
<gene>
    <name evidence="2" type="ORF">GBAR_LOCUS7549</name>
</gene>
<evidence type="ECO:0000256" key="1">
    <source>
        <dbReference type="SAM" id="MobiDB-lite"/>
    </source>
</evidence>
<dbReference type="EMBL" id="CASHTH010001122">
    <property type="protein sequence ID" value="CAI8011768.1"/>
    <property type="molecule type" value="Genomic_DNA"/>
</dbReference>
<name>A0AA35W877_GEOBA</name>